<keyword evidence="1" id="KW-0408">Iron</keyword>
<dbReference type="GO" id="GO:0004601">
    <property type="term" value="F:peroxidase activity"/>
    <property type="evidence" value="ECO:0007669"/>
    <property type="project" value="InterPro"/>
</dbReference>
<evidence type="ECO:0000256" key="2">
    <source>
        <dbReference type="SAM" id="SignalP"/>
    </source>
</evidence>
<keyword evidence="1" id="KW-0349">Heme</keyword>
<dbReference type="PANTHER" id="PTHR11475:SF143">
    <property type="entry name" value="PUTATIVE-RELATED"/>
    <property type="match status" value="1"/>
</dbReference>
<gene>
    <name evidence="4" type="primary">LOC111102226</name>
</gene>
<dbReference type="InterPro" id="IPR019791">
    <property type="entry name" value="Haem_peroxidase_animal"/>
</dbReference>
<dbReference type="GeneID" id="111102226"/>
<dbReference type="GO" id="GO:0020037">
    <property type="term" value="F:heme binding"/>
    <property type="evidence" value="ECO:0007669"/>
    <property type="project" value="InterPro"/>
</dbReference>
<organism evidence="3 4">
    <name type="scientific">Crassostrea virginica</name>
    <name type="common">Eastern oyster</name>
    <dbReference type="NCBI Taxonomy" id="6565"/>
    <lineage>
        <taxon>Eukaryota</taxon>
        <taxon>Metazoa</taxon>
        <taxon>Spiralia</taxon>
        <taxon>Lophotrochozoa</taxon>
        <taxon>Mollusca</taxon>
        <taxon>Bivalvia</taxon>
        <taxon>Autobranchia</taxon>
        <taxon>Pteriomorphia</taxon>
        <taxon>Ostreida</taxon>
        <taxon>Ostreoidea</taxon>
        <taxon>Ostreidae</taxon>
        <taxon>Crassostrea</taxon>
    </lineage>
</organism>
<dbReference type="Gene3D" id="1.10.640.10">
    <property type="entry name" value="Haem peroxidase domain superfamily, animal type"/>
    <property type="match status" value="1"/>
</dbReference>
<reference evidence="4" key="1">
    <citation type="submission" date="2025-08" db="UniProtKB">
        <authorList>
            <consortium name="RefSeq"/>
        </authorList>
    </citation>
    <scope>IDENTIFICATION</scope>
    <source>
        <tissue evidence="4">Whole sample</tissue>
    </source>
</reference>
<dbReference type="Pfam" id="PF03098">
    <property type="entry name" value="An_peroxidase"/>
    <property type="match status" value="2"/>
</dbReference>
<dbReference type="OrthoDB" id="823504at2759"/>
<dbReference type="AlphaFoldDB" id="A0A8B8AGG1"/>
<dbReference type="GO" id="GO:0006979">
    <property type="term" value="P:response to oxidative stress"/>
    <property type="evidence" value="ECO:0007669"/>
    <property type="project" value="InterPro"/>
</dbReference>
<dbReference type="PANTHER" id="PTHR11475">
    <property type="entry name" value="OXIDASE/PEROXIDASE"/>
    <property type="match status" value="1"/>
</dbReference>
<keyword evidence="2" id="KW-0732">Signal</keyword>
<dbReference type="SUPFAM" id="SSF48113">
    <property type="entry name" value="Heme-dependent peroxidases"/>
    <property type="match status" value="1"/>
</dbReference>
<evidence type="ECO:0000313" key="3">
    <source>
        <dbReference type="Proteomes" id="UP000694844"/>
    </source>
</evidence>
<feature type="signal peptide" evidence="2">
    <location>
        <begin position="1"/>
        <end position="17"/>
    </location>
</feature>
<proteinExistence type="predicted"/>
<dbReference type="KEGG" id="cvn:111102226"/>
<keyword evidence="1" id="KW-0479">Metal-binding</keyword>
<accession>A0A8B8AGG1</accession>
<feature type="chain" id="PRO_5034418865" evidence="2">
    <location>
        <begin position="18"/>
        <end position="624"/>
    </location>
</feature>
<evidence type="ECO:0000313" key="4">
    <source>
        <dbReference type="RefSeq" id="XP_022290587.1"/>
    </source>
</evidence>
<evidence type="ECO:0000256" key="1">
    <source>
        <dbReference type="PIRSR" id="PIRSR619791-2"/>
    </source>
</evidence>
<feature type="binding site" description="axial binding residue" evidence="1">
    <location>
        <position position="374"/>
    </location>
    <ligand>
        <name>heme b</name>
        <dbReference type="ChEBI" id="CHEBI:60344"/>
    </ligand>
    <ligandPart>
        <name>Fe</name>
        <dbReference type="ChEBI" id="CHEBI:18248"/>
    </ligandPart>
</feature>
<dbReference type="InterPro" id="IPR037120">
    <property type="entry name" value="Haem_peroxidase_sf_animal"/>
</dbReference>
<dbReference type="RefSeq" id="XP_022290587.1">
    <property type="nucleotide sequence ID" value="XM_022434879.1"/>
</dbReference>
<dbReference type="InterPro" id="IPR010255">
    <property type="entry name" value="Haem_peroxidase_sf"/>
</dbReference>
<name>A0A8B8AGG1_CRAVI</name>
<keyword evidence="3" id="KW-1185">Reference proteome</keyword>
<dbReference type="GO" id="GO:0046872">
    <property type="term" value="F:metal ion binding"/>
    <property type="evidence" value="ECO:0007669"/>
    <property type="project" value="UniProtKB-KW"/>
</dbReference>
<dbReference type="PRINTS" id="PR00457">
    <property type="entry name" value="ANPEROXIDASE"/>
</dbReference>
<protein>
    <submittedName>
        <fullName evidence="4">Myeloperoxidase-like</fullName>
    </submittedName>
</protein>
<sequence>MDFAYLLLFLMRMVVLNEPSEVEIDDIIADAVQETYKEPLRKICTAYISTCRSDMSIADLQSDDRYQSSFYEQLCDETLPSCDLYRNSPYRSATGMCNNLHKTKWGMALQAHARYLPAVYDDGYNSPRQRGQNGEPLPSPRVISNQVLSGESMTPADNQRNLILFAYGQFIDHDLTFTPIVKGSDGRALDCCGEDKSDSECLGIEIPANDPRFSSTCMDFSRSIPVAFNGGCSIGYREQLNRLSSFIDGGMIYGDSKSFNENLNGKLGDERVNEAPSLSGLHVVFLRLHNMIARGIRKETKYSSQEVFLETKKIVGAIIQQVTYGEYLPVLLGKKIRKGLGLDIQSRGYWRGYDPYVNPTVKNVIATAALRYGHSQIPPEFGYKTREFATRATFKTEDVLMDPHVVVTQQGSNIPDLARFLLTTPARKVDRQVEDAVRNELFRDVNGLTFDLMSLNIQRGRDHALPSYNAWRKWCGLPVARSFYKLVDHNKDARVRLRITYDHVNDIDVFVGGITETPRDDALVGPLFECLLGRQFRDLKFGDRYWYETKGVEGFRRGELHEIRKVTLSKILCETLGLEEIQKDVFSLPDEQSNPLVSCSSLPFLDFSQWSRSRSGPLCGKPLG</sequence>
<dbReference type="PROSITE" id="PS50292">
    <property type="entry name" value="PEROXIDASE_3"/>
    <property type="match status" value="1"/>
</dbReference>
<dbReference type="Proteomes" id="UP000694844">
    <property type="component" value="Chromosome 6"/>
</dbReference>